<evidence type="ECO:0000256" key="6">
    <source>
        <dbReference type="NCBIfam" id="TIGR03625"/>
    </source>
</evidence>
<dbReference type="GO" id="GO:0022625">
    <property type="term" value="C:cytosolic large ribosomal subunit"/>
    <property type="evidence" value="ECO:0007669"/>
    <property type="project" value="TreeGrafter"/>
</dbReference>
<dbReference type="PANTHER" id="PTHR11229">
    <property type="entry name" value="50S RIBOSOMAL PROTEIN L3"/>
    <property type="match status" value="1"/>
</dbReference>
<dbReference type="InterPro" id="IPR000597">
    <property type="entry name" value="Ribosomal_uL3"/>
</dbReference>
<accession>A0A0G0Z3P3</accession>
<name>A0A0G0Z3P3_9BACT</name>
<evidence type="ECO:0000313" key="11">
    <source>
        <dbReference type="Proteomes" id="UP000033854"/>
    </source>
</evidence>
<dbReference type="AlphaFoldDB" id="A0A0G0Z3P3"/>
<evidence type="ECO:0000256" key="7">
    <source>
        <dbReference type="RuleBase" id="RU003905"/>
    </source>
</evidence>
<protein>
    <recommendedName>
        <fullName evidence="6 8">50S ribosomal protein L3</fullName>
    </recommendedName>
</protein>
<dbReference type="SUPFAM" id="SSF50447">
    <property type="entry name" value="Translation proteins"/>
    <property type="match status" value="1"/>
</dbReference>
<evidence type="ECO:0000256" key="3">
    <source>
        <dbReference type="ARBA" id="ARBA00022884"/>
    </source>
</evidence>
<dbReference type="GO" id="GO:0019843">
    <property type="term" value="F:rRNA binding"/>
    <property type="evidence" value="ECO:0007669"/>
    <property type="project" value="UniProtKB-KW"/>
</dbReference>
<organism evidence="10 11">
    <name type="scientific">Candidatus Collierbacteria bacterium GW2011_GWA2_42_17</name>
    <dbReference type="NCBI Taxonomy" id="1618378"/>
    <lineage>
        <taxon>Bacteria</taxon>
        <taxon>Candidatus Collieribacteriota</taxon>
    </lineage>
</organism>
<dbReference type="NCBIfam" id="TIGR03625">
    <property type="entry name" value="L3_bact"/>
    <property type="match status" value="1"/>
</dbReference>
<dbReference type="EMBL" id="LCDA01000001">
    <property type="protein sequence ID" value="KKS43355.1"/>
    <property type="molecule type" value="Genomic_DNA"/>
</dbReference>
<feature type="region of interest" description="Disordered" evidence="9">
    <location>
        <begin position="106"/>
        <end position="144"/>
    </location>
</feature>
<comment type="function">
    <text evidence="8">One of the primary rRNA binding proteins, it binds directly near the 3'-end of the 23S rRNA, where it nucleates assembly of the 50S subunit.</text>
</comment>
<dbReference type="Proteomes" id="UP000033854">
    <property type="component" value="Unassembled WGS sequence"/>
</dbReference>
<dbReference type="PROSITE" id="PS00474">
    <property type="entry name" value="RIBOSOMAL_L3"/>
    <property type="match status" value="1"/>
</dbReference>
<keyword evidence="4 7" id="KW-0689">Ribosomal protein</keyword>
<keyword evidence="3 8" id="KW-0694">RNA-binding</keyword>
<gene>
    <name evidence="10" type="ORF">UV06_C0001G0089</name>
</gene>
<evidence type="ECO:0000256" key="5">
    <source>
        <dbReference type="ARBA" id="ARBA00023274"/>
    </source>
</evidence>
<dbReference type="InterPro" id="IPR019926">
    <property type="entry name" value="Ribosomal_uL3_CS"/>
</dbReference>
<keyword evidence="5 7" id="KW-0687">Ribonucleoprotein</keyword>
<evidence type="ECO:0000256" key="2">
    <source>
        <dbReference type="ARBA" id="ARBA00022730"/>
    </source>
</evidence>
<dbReference type="PATRIC" id="fig|1618378.3.peg.92"/>
<evidence type="ECO:0000256" key="4">
    <source>
        <dbReference type="ARBA" id="ARBA00022980"/>
    </source>
</evidence>
<dbReference type="FunFam" id="2.40.30.10:FF:000004">
    <property type="entry name" value="50S ribosomal protein L3"/>
    <property type="match status" value="1"/>
</dbReference>
<comment type="subunit">
    <text evidence="8">Part of the 50S ribosomal subunit. Forms a cluster with proteins L14 and L19.</text>
</comment>
<reference evidence="10 11" key="1">
    <citation type="journal article" date="2015" name="Nature">
        <title>rRNA introns, odd ribosomes, and small enigmatic genomes across a large radiation of phyla.</title>
        <authorList>
            <person name="Brown C.T."/>
            <person name="Hug L.A."/>
            <person name="Thomas B.C."/>
            <person name="Sharon I."/>
            <person name="Castelle C.J."/>
            <person name="Singh A."/>
            <person name="Wilkins M.J."/>
            <person name="Williams K.H."/>
            <person name="Banfield J.F."/>
        </authorList>
    </citation>
    <scope>NUCLEOTIDE SEQUENCE [LARGE SCALE GENOMIC DNA]</scope>
</reference>
<evidence type="ECO:0000256" key="1">
    <source>
        <dbReference type="ARBA" id="ARBA00006540"/>
    </source>
</evidence>
<evidence type="ECO:0000256" key="9">
    <source>
        <dbReference type="SAM" id="MobiDB-lite"/>
    </source>
</evidence>
<dbReference type="Pfam" id="PF00297">
    <property type="entry name" value="Ribosomal_L3"/>
    <property type="match status" value="1"/>
</dbReference>
<sequence>MNKQVYATKTEMSQTFVEGKRIPLTVLTVDPHVVISQKTIDKDGYQATVLGIGNKKKANKPLAGFLKKVGFGTTPKSIREVSEEVTDVNLAEILVPGSLVNVTATSKGKGTSGVMKRWGMHGGPRTHGQSDRGRAPGSIGRGTTPGRVVKGKHMAGRMGNVNVTIENLKIHSFDAQTGILQITGSIPGSRGAVTKITIL</sequence>
<dbReference type="Gene3D" id="3.30.160.810">
    <property type="match status" value="1"/>
</dbReference>
<dbReference type="GO" id="GO:0003735">
    <property type="term" value="F:structural constituent of ribosome"/>
    <property type="evidence" value="ECO:0007669"/>
    <property type="project" value="UniProtKB-UniRule"/>
</dbReference>
<dbReference type="PANTHER" id="PTHR11229:SF16">
    <property type="entry name" value="LARGE RIBOSOMAL SUBUNIT PROTEIN UL3C"/>
    <property type="match status" value="1"/>
</dbReference>
<comment type="caution">
    <text evidence="10">The sequence shown here is derived from an EMBL/GenBank/DDBJ whole genome shotgun (WGS) entry which is preliminary data.</text>
</comment>
<dbReference type="Gene3D" id="2.40.30.10">
    <property type="entry name" value="Translation factors"/>
    <property type="match status" value="1"/>
</dbReference>
<keyword evidence="2 8" id="KW-0699">rRNA-binding</keyword>
<dbReference type="InterPro" id="IPR019927">
    <property type="entry name" value="Ribosomal_uL3_bac/org-type"/>
</dbReference>
<dbReference type="InterPro" id="IPR009000">
    <property type="entry name" value="Transl_B-barrel_sf"/>
</dbReference>
<proteinExistence type="inferred from homology"/>
<evidence type="ECO:0000313" key="10">
    <source>
        <dbReference type="EMBL" id="KKS43355.1"/>
    </source>
</evidence>
<evidence type="ECO:0000256" key="8">
    <source>
        <dbReference type="RuleBase" id="RU003906"/>
    </source>
</evidence>
<dbReference type="GO" id="GO:0006412">
    <property type="term" value="P:translation"/>
    <property type="evidence" value="ECO:0007669"/>
    <property type="project" value="UniProtKB-UniRule"/>
</dbReference>
<comment type="similarity">
    <text evidence="1 7">Belongs to the universal ribosomal protein uL3 family.</text>
</comment>